<evidence type="ECO:0000313" key="1">
    <source>
        <dbReference type="EMBL" id="DAD83251.1"/>
    </source>
</evidence>
<dbReference type="EMBL" id="BK014931">
    <property type="protein sequence ID" value="DAD83251.1"/>
    <property type="molecule type" value="Genomic_DNA"/>
</dbReference>
<organism evidence="1">
    <name type="scientific">Myoviridae sp. ctzyI3</name>
    <dbReference type="NCBI Taxonomy" id="2826722"/>
    <lineage>
        <taxon>Viruses</taxon>
        <taxon>Duplodnaviria</taxon>
        <taxon>Heunggongvirae</taxon>
        <taxon>Uroviricota</taxon>
        <taxon>Caudoviricetes</taxon>
    </lineage>
</organism>
<protein>
    <submittedName>
        <fullName evidence="1">Uncharacterized protein</fullName>
    </submittedName>
</protein>
<proteinExistence type="predicted"/>
<name>A0A8S5MMU3_9CAUD</name>
<accession>A0A8S5MMU3</accession>
<sequence>MRGCMRGQGLYMRTLPCPWLRKRRKKMIR</sequence>
<reference evidence="1" key="1">
    <citation type="journal article" date="2021" name="Proc. Natl. Acad. Sci. U.S.A.">
        <title>A Catalog of Tens of Thousands of Viruses from Human Metagenomes Reveals Hidden Associations with Chronic Diseases.</title>
        <authorList>
            <person name="Tisza M.J."/>
            <person name="Buck C.B."/>
        </authorList>
    </citation>
    <scope>NUCLEOTIDE SEQUENCE</scope>
    <source>
        <strain evidence="1">CtzyI3</strain>
    </source>
</reference>